<evidence type="ECO:0000313" key="4">
    <source>
        <dbReference type="Proteomes" id="UP000427373"/>
    </source>
</evidence>
<dbReference type="EMBL" id="CP045484">
    <property type="protein sequence ID" value="QGR16779.1"/>
    <property type="molecule type" value="Genomic_DNA"/>
</dbReference>
<dbReference type="SUPFAM" id="SSF52317">
    <property type="entry name" value="Class I glutamine amidotransferase-like"/>
    <property type="match status" value="1"/>
</dbReference>
<feature type="domain" description="Glutamine amidotransferase" evidence="1">
    <location>
        <begin position="34"/>
        <end position="171"/>
    </location>
</feature>
<proteinExistence type="predicted"/>
<dbReference type="RefSeq" id="WP_156014333.1">
    <property type="nucleotide sequence ID" value="NZ_CP045484.1"/>
</dbReference>
<dbReference type="Proteomes" id="UP000582213">
    <property type="component" value="Unassembled WGS sequence"/>
</dbReference>
<evidence type="ECO:0000313" key="3">
    <source>
        <dbReference type="EMBL" id="QGR16779.1"/>
    </source>
</evidence>
<dbReference type="PROSITE" id="PS51273">
    <property type="entry name" value="GATASE_TYPE_1"/>
    <property type="match status" value="1"/>
</dbReference>
<evidence type="ECO:0000313" key="2">
    <source>
        <dbReference type="EMBL" id="MBB5255143.1"/>
    </source>
</evidence>
<evidence type="ECO:0000259" key="1">
    <source>
        <dbReference type="Pfam" id="PF00117"/>
    </source>
</evidence>
<accession>A0A650CG79</accession>
<name>A0A650CG79_SULOH</name>
<reference evidence="2 5" key="2">
    <citation type="submission" date="2020-08" db="EMBL/GenBank/DDBJ databases">
        <title>Genomic Encyclopedia of Type Strains, Phase IV (KMG-IV): sequencing the most valuable type-strain genomes for metagenomic binning, comparative biology and taxonomic classification.</title>
        <authorList>
            <person name="Goeker M."/>
        </authorList>
    </citation>
    <scope>NUCLEOTIDE SEQUENCE [LARGE SCALE GENOMIC DNA]</scope>
    <source>
        <strain evidence="2 5">DSM 12421</strain>
    </source>
</reference>
<protein>
    <submittedName>
        <fullName evidence="2 3">GMP synthase</fullName>
    </submittedName>
</protein>
<dbReference type="OrthoDB" id="7388at2157"/>
<keyword evidence="2" id="KW-0315">Glutamine amidotransferase</keyword>
<dbReference type="Gene3D" id="3.40.50.880">
    <property type="match status" value="1"/>
</dbReference>
<dbReference type="GeneID" id="42800769"/>
<dbReference type="CDD" id="cd01741">
    <property type="entry name" value="GATase1_1"/>
    <property type="match status" value="1"/>
</dbReference>
<dbReference type="Proteomes" id="UP000427373">
    <property type="component" value="Chromosome"/>
</dbReference>
<dbReference type="InterPro" id="IPR029062">
    <property type="entry name" value="Class_I_gatase-like"/>
</dbReference>
<dbReference type="EMBL" id="JACHFY010000046">
    <property type="protein sequence ID" value="MBB5255143.1"/>
    <property type="molecule type" value="Genomic_DNA"/>
</dbReference>
<dbReference type="InterPro" id="IPR017926">
    <property type="entry name" value="GATASE"/>
</dbReference>
<dbReference type="Pfam" id="PF00117">
    <property type="entry name" value="GATase"/>
    <property type="match status" value="1"/>
</dbReference>
<evidence type="ECO:0000313" key="5">
    <source>
        <dbReference type="Proteomes" id="UP000582213"/>
    </source>
</evidence>
<dbReference type="KEGG" id="soh:D1869_05945"/>
<sequence length="231" mass="26784">MEKLLVIQNHEVEKLGTFEQLLKGHYTIKTMFADELKGNEDFDALMILGGPQAVYEKDKYKYIELEIELVRKALRENKRILGISLGAQIMSYAAGGSVTKGSFGPEFGIIEINLVNGLENVINSKSMNVFLWHRDTFTIPPEGTLLGYSNKYFQIYKVKRGLGMQFHIEIDEEEINEWFNAYRIVDSDIIHSSNNSIRIEELKNNVLLKIKELKNEFHYNLKKIIEYWLSL</sequence>
<dbReference type="GO" id="GO:0016740">
    <property type="term" value="F:transferase activity"/>
    <property type="evidence" value="ECO:0007669"/>
    <property type="project" value="UniProtKB-KW"/>
</dbReference>
<dbReference type="AlphaFoldDB" id="A0A650CG79"/>
<dbReference type="InterPro" id="IPR044992">
    <property type="entry name" value="ChyE-like"/>
</dbReference>
<dbReference type="PANTHER" id="PTHR42695:SF5">
    <property type="entry name" value="GLUTAMINE AMIDOTRANSFERASE YLR126C-RELATED"/>
    <property type="match status" value="1"/>
</dbReference>
<gene>
    <name evidence="3" type="ORF">D1869_05945</name>
    <name evidence="2" type="ORF">HNQ62_002918</name>
</gene>
<keyword evidence="2" id="KW-0808">Transferase</keyword>
<organism evidence="3 4">
    <name type="scientific">Sulfurisphaera ohwakuensis</name>
    <dbReference type="NCBI Taxonomy" id="69656"/>
    <lineage>
        <taxon>Archaea</taxon>
        <taxon>Thermoproteota</taxon>
        <taxon>Thermoprotei</taxon>
        <taxon>Sulfolobales</taxon>
        <taxon>Sulfolobaceae</taxon>
        <taxon>Sulfurisphaera</taxon>
    </lineage>
</organism>
<keyword evidence="4" id="KW-1185">Reference proteome</keyword>
<dbReference type="GO" id="GO:0005829">
    <property type="term" value="C:cytosol"/>
    <property type="evidence" value="ECO:0007669"/>
    <property type="project" value="TreeGrafter"/>
</dbReference>
<dbReference type="PANTHER" id="PTHR42695">
    <property type="entry name" value="GLUTAMINE AMIDOTRANSFERASE YLR126C-RELATED"/>
    <property type="match status" value="1"/>
</dbReference>
<reference evidence="3 4" key="1">
    <citation type="submission" date="2019-10" db="EMBL/GenBank/DDBJ databases">
        <title>Genome Sequences from Six Type Strain Members of the Archaeal Family Sulfolobaceae: Acidianus ambivalens, Acidianus infernus, Metallosphaera prunae, Stygiolobus azoricus, Sulfolobus metallicus, and Sulfurisphaera ohwakuensis.</title>
        <authorList>
            <person name="Counts J.A."/>
            <person name="Kelly R.M."/>
        </authorList>
    </citation>
    <scope>NUCLEOTIDE SEQUENCE [LARGE SCALE GENOMIC DNA]</scope>
    <source>
        <strain evidence="3 4">TA-1</strain>
    </source>
</reference>